<evidence type="ECO:0000256" key="5">
    <source>
        <dbReference type="PROSITE-ProRule" id="PRU10137"/>
    </source>
</evidence>
<dbReference type="Gene3D" id="3.40.50.1390">
    <property type="entry name" value="Resolvase, N-terminal catalytic domain"/>
    <property type="match status" value="1"/>
</dbReference>
<reference evidence="7 8" key="1">
    <citation type="submission" date="2019-01" db="EMBL/GenBank/DDBJ databases">
        <title>Florfenicol resistance in Enterobacteriaceae and whole-genome sequence analysis of florfenicol-resistant Leclercia adecarboxylata strain R25.</title>
        <authorList>
            <person name="Bao Q."/>
            <person name="Ying Y."/>
        </authorList>
    </citation>
    <scope>NUCLEOTIDE SEQUENCE [LARGE SCALE GENOMIC DNA]</scope>
    <source>
        <strain evidence="7 8">R25</strain>
    </source>
</reference>
<evidence type="ECO:0000256" key="2">
    <source>
        <dbReference type="ARBA" id="ARBA00023125"/>
    </source>
</evidence>
<dbReference type="Pfam" id="PF00239">
    <property type="entry name" value="Resolvase"/>
    <property type="match status" value="1"/>
</dbReference>
<accession>A0AAP9AGY8</accession>
<dbReference type="InterPro" id="IPR006119">
    <property type="entry name" value="Resolv_N"/>
</dbReference>
<evidence type="ECO:0000313" key="7">
    <source>
        <dbReference type="EMBL" id="QDK17377.1"/>
    </source>
</evidence>
<evidence type="ECO:0000313" key="8">
    <source>
        <dbReference type="Proteomes" id="UP000317812"/>
    </source>
</evidence>
<dbReference type="PROSITE" id="PS00397">
    <property type="entry name" value="RECOMBINASES_1"/>
    <property type="match status" value="1"/>
</dbReference>
<keyword evidence="1" id="KW-0229">DNA integration</keyword>
<feature type="active site" description="O-(5'-phospho-DNA)-serine intermediate" evidence="4 5">
    <location>
        <position position="10"/>
    </location>
</feature>
<name>A0AAP9AGY8_9ENTR</name>
<dbReference type="InterPro" id="IPR050639">
    <property type="entry name" value="SSR_resolvase"/>
</dbReference>
<dbReference type="PANTHER" id="PTHR30461:SF2">
    <property type="entry name" value="SERINE RECOMBINASE PINE-RELATED"/>
    <property type="match status" value="1"/>
</dbReference>
<dbReference type="SMART" id="SM00857">
    <property type="entry name" value="Resolvase"/>
    <property type="match status" value="1"/>
</dbReference>
<organism evidence="7 8">
    <name type="scientific">Leclercia adecarboxylata</name>
    <dbReference type="NCBI Taxonomy" id="83655"/>
    <lineage>
        <taxon>Bacteria</taxon>
        <taxon>Pseudomonadati</taxon>
        <taxon>Pseudomonadota</taxon>
        <taxon>Gammaproteobacteria</taxon>
        <taxon>Enterobacterales</taxon>
        <taxon>Enterobacteriaceae</taxon>
        <taxon>Leclercia</taxon>
    </lineage>
</organism>
<dbReference type="GO" id="GO:0000150">
    <property type="term" value="F:DNA strand exchange activity"/>
    <property type="evidence" value="ECO:0007669"/>
    <property type="project" value="InterPro"/>
</dbReference>
<dbReference type="PANTHER" id="PTHR30461">
    <property type="entry name" value="DNA-INVERTASE FROM LAMBDOID PROPHAGE"/>
    <property type="match status" value="1"/>
</dbReference>
<evidence type="ECO:0000256" key="4">
    <source>
        <dbReference type="PIRSR" id="PIRSR606118-50"/>
    </source>
</evidence>
<keyword evidence="3" id="KW-0233">DNA recombination</keyword>
<dbReference type="CDD" id="cd03768">
    <property type="entry name" value="SR_ResInv"/>
    <property type="match status" value="1"/>
</dbReference>
<dbReference type="RefSeq" id="WP_142486601.1">
    <property type="nucleotide sequence ID" value="NZ_CP035382.1"/>
</dbReference>
<feature type="domain" description="Resolvase/invertase-type recombinase catalytic" evidence="6">
    <location>
        <begin position="2"/>
        <end position="142"/>
    </location>
</feature>
<dbReference type="AlphaFoldDB" id="A0AAP9AGY8"/>
<dbReference type="InterPro" id="IPR036162">
    <property type="entry name" value="Resolvase-like_N_sf"/>
</dbReference>
<proteinExistence type="predicted"/>
<evidence type="ECO:0000259" key="6">
    <source>
        <dbReference type="PROSITE" id="PS51736"/>
    </source>
</evidence>
<keyword evidence="2" id="KW-0238">DNA-binding</keyword>
<dbReference type="PROSITE" id="PS00398">
    <property type="entry name" value="RECOMBINASES_2"/>
    <property type="match status" value="1"/>
</dbReference>
<gene>
    <name evidence="7" type="ORF">ES815_03240</name>
</gene>
<dbReference type="EMBL" id="CP035382">
    <property type="protein sequence ID" value="QDK17377.1"/>
    <property type="molecule type" value="Genomic_DNA"/>
</dbReference>
<dbReference type="InterPro" id="IPR006118">
    <property type="entry name" value="Recombinase_CS"/>
</dbReference>
<evidence type="ECO:0000256" key="1">
    <source>
        <dbReference type="ARBA" id="ARBA00022908"/>
    </source>
</evidence>
<dbReference type="SUPFAM" id="SSF53041">
    <property type="entry name" value="Resolvase-like"/>
    <property type="match status" value="1"/>
</dbReference>
<evidence type="ECO:0000256" key="3">
    <source>
        <dbReference type="ARBA" id="ARBA00023172"/>
    </source>
</evidence>
<dbReference type="PROSITE" id="PS51736">
    <property type="entry name" value="RECOMBINASES_3"/>
    <property type="match status" value="1"/>
</dbReference>
<sequence length="190" mass="21077">MALITYLRVSTNDQSIDNQRRQIQEAGYQVEQDFEFYDEGVSGAVPAQKRPALNEAIKTARKGDVFVVVAIDRLGRDAVDVLTTVKTLDSKGVKVVSLREGFDLSTPAGKMMLHMMAGFAEMEKNLIAERRTAGIARAKAEGVHMGRPKYEHGELIASLWTEGLSYPQIVAELASKDIKAGKTTIYRFKR</sequence>
<dbReference type="GO" id="GO:0003677">
    <property type="term" value="F:DNA binding"/>
    <property type="evidence" value="ECO:0007669"/>
    <property type="project" value="UniProtKB-KW"/>
</dbReference>
<protein>
    <submittedName>
        <fullName evidence="7">Recombinase family protein</fullName>
    </submittedName>
</protein>
<dbReference type="GO" id="GO:0015074">
    <property type="term" value="P:DNA integration"/>
    <property type="evidence" value="ECO:0007669"/>
    <property type="project" value="UniProtKB-KW"/>
</dbReference>
<dbReference type="Proteomes" id="UP000317812">
    <property type="component" value="Chromosome"/>
</dbReference>